<sequence>MRRIVIINPQNGLQTGMIICTRGESGGYVSTETRMAEAEAGAKALHVDYFQQLDFPDAGIEVNTANIERLIPLIRACAPRTVITLHPTDYHPDHQAVSLLVDRAVFVAGLKKHSSDGSDWHPTRTLYFTGNRRTNRMQPDMILAIDDVWQEKLQAIGAHKSQHVLGYKQHVIQRSLQYGALVGTQYGEGFYFKQPLTIAAIRILFPTRKK</sequence>
<dbReference type="HOGENOM" id="CLU_049311_3_1_0"/>
<accession>A0A081C078</accession>
<evidence type="ECO:0000313" key="2">
    <source>
        <dbReference type="Proteomes" id="UP000030661"/>
    </source>
</evidence>
<dbReference type="Gene3D" id="3.40.50.10320">
    <property type="entry name" value="LmbE-like"/>
    <property type="match status" value="1"/>
</dbReference>
<dbReference type="InterPro" id="IPR024078">
    <property type="entry name" value="LmbE-like_dom_sf"/>
</dbReference>
<dbReference type="InterPro" id="IPR003737">
    <property type="entry name" value="GlcNAc_PI_deacetylase-related"/>
</dbReference>
<gene>
    <name evidence="1" type="ORF">U27_04956</name>
</gene>
<evidence type="ECO:0000313" key="1">
    <source>
        <dbReference type="EMBL" id="GAK57983.1"/>
    </source>
</evidence>
<proteinExistence type="predicted"/>
<name>A0A081C078_VECG1</name>
<dbReference type="EMBL" id="DF820466">
    <property type="protein sequence ID" value="GAK57983.1"/>
    <property type="molecule type" value="Genomic_DNA"/>
</dbReference>
<protein>
    <submittedName>
        <fullName evidence="1">Carbohydrate esterase Family 14</fullName>
    </submittedName>
</protein>
<dbReference type="AlphaFoldDB" id="A0A081C078"/>
<organism evidence="1">
    <name type="scientific">Vecturithrix granuli</name>
    <dbReference type="NCBI Taxonomy" id="1499967"/>
    <lineage>
        <taxon>Bacteria</taxon>
        <taxon>Candidatus Moduliflexota</taxon>
        <taxon>Candidatus Vecturitrichia</taxon>
        <taxon>Candidatus Vecturitrichales</taxon>
        <taxon>Candidatus Vecturitrichaceae</taxon>
        <taxon>Candidatus Vecturithrix</taxon>
    </lineage>
</organism>
<dbReference type="Pfam" id="PF02585">
    <property type="entry name" value="PIG-L"/>
    <property type="match status" value="1"/>
</dbReference>
<dbReference type="eggNOG" id="COG2120">
    <property type="taxonomic scope" value="Bacteria"/>
</dbReference>
<reference evidence="1" key="1">
    <citation type="journal article" date="2015" name="PeerJ">
        <title>First genomic representation of candidate bacterial phylum KSB3 points to enhanced environmental sensing as a trigger of wastewater bulking.</title>
        <authorList>
            <person name="Sekiguchi Y."/>
            <person name="Ohashi A."/>
            <person name="Parks D.H."/>
            <person name="Yamauchi T."/>
            <person name="Tyson G.W."/>
            <person name="Hugenholtz P."/>
        </authorList>
    </citation>
    <scope>NUCLEOTIDE SEQUENCE [LARGE SCALE GENOMIC DNA]</scope>
</reference>
<keyword evidence="2" id="KW-1185">Reference proteome</keyword>
<dbReference type="STRING" id="1499967.U27_04956"/>
<dbReference type="SUPFAM" id="SSF102588">
    <property type="entry name" value="LmbE-like"/>
    <property type="match status" value="1"/>
</dbReference>
<dbReference type="Proteomes" id="UP000030661">
    <property type="component" value="Unassembled WGS sequence"/>
</dbReference>